<keyword evidence="2" id="KW-1185">Reference proteome</keyword>
<dbReference type="EMBL" id="OC868983">
    <property type="protein sequence ID" value="CAD7634325.1"/>
    <property type="molecule type" value="Genomic_DNA"/>
</dbReference>
<reference evidence="1" key="1">
    <citation type="submission" date="2020-11" db="EMBL/GenBank/DDBJ databases">
        <authorList>
            <person name="Tran Van P."/>
        </authorList>
    </citation>
    <scope>NUCLEOTIDE SEQUENCE</scope>
</reference>
<dbReference type="SUPFAM" id="SSF81790">
    <property type="entry name" value="Myosin phosphatase inhibitor 17kDa protein, CPI-17"/>
    <property type="match status" value="1"/>
</dbReference>
<sequence>CLSIPTHSLSARKDLNIFTNIQDDSNDIEIDLDELLDVEEDLGRKEWLRSKLIDAKQSKDIVETFIVELLEKAKTL</sequence>
<dbReference type="EMBL" id="CAJPIZ010014408">
    <property type="protein sequence ID" value="CAG2114755.1"/>
    <property type="molecule type" value="Genomic_DNA"/>
</dbReference>
<protein>
    <submittedName>
        <fullName evidence="1">Uncharacterized protein</fullName>
    </submittedName>
</protein>
<dbReference type="Proteomes" id="UP000759131">
    <property type="component" value="Unassembled WGS sequence"/>
</dbReference>
<name>A0A7R9L3U7_9ACAR</name>
<evidence type="ECO:0000313" key="1">
    <source>
        <dbReference type="EMBL" id="CAD7634325.1"/>
    </source>
</evidence>
<gene>
    <name evidence="1" type="ORF">OSB1V03_LOCUS14721</name>
</gene>
<feature type="non-terminal residue" evidence="1">
    <location>
        <position position="76"/>
    </location>
</feature>
<organism evidence="1">
    <name type="scientific">Medioppia subpectinata</name>
    <dbReference type="NCBI Taxonomy" id="1979941"/>
    <lineage>
        <taxon>Eukaryota</taxon>
        <taxon>Metazoa</taxon>
        <taxon>Ecdysozoa</taxon>
        <taxon>Arthropoda</taxon>
        <taxon>Chelicerata</taxon>
        <taxon>Arachnida</taxon>
        <taxon>Acari</taxon>
        <taxon>Acariformes</taxon>
        <taxon>Sarcoptiformes</taxon>
        <taxon>Oribatida</taxon>
        <taxon>Brachypylina</taxon>
        <taxon>Oppioidea</taxon>
        <taxon>Oppiidae</taxon>
        <taxon>Medioppia</taxon>
    </lineage>
</organism>
<proteinExistence type="predicted"/>
<dbReference type="Gene3D" id="1.10.150.220">
    <property type="entry name" value="CPI-17"/>
    <property type="match status" value="1"/>
</dbReference>
<dbReference type="AlphaFoldDB" id="A0A7R9L3U7"/>
<dbReference type="OrthoDB" id="8193882at2759"/>
<dbReference type="GO" id="GO:0005737">
    <property type="term" value="C:cytoplasm"/>
    <property type="evidence" value="ECO:0007669"/>
    <property type="project" value="InterPro"/>
</dbReference>
<evidence type="ECO:0000313" key="2">
    <source>
        <dbReference type="Proteomes" id="UP000759131"/>
    </source>
</evidence>
<accession>A0A7R9L3U7</accession>
<dbReference type="InterPro" id="IPR036658">
    <property type="entry name" value="CPI-17_sf"/>
</dbReference>